<name>A0ABV6YWB0_UNCC1</name>
<comment type="cofactor">
    <cofactor evidence="1">
        <name>[4Fe-4S] cluster</name>
        <dbReference type="ChEBI" id="CHEBI:49883"/>
    </cofactor>
</comment>
<reference evidence="10 11" key="1">
    <citation type="submission" date="2024-09" db="EMBL/GenBank/DDBJ databases">
        <title>Laminarin stimulates single cell rates of sulfate reduction while oxygen inhibits transcriptomic activity in coastal marine sediment.</title>
        <authorList>
            <person name="Lindsay M."/>
            <person name="Orcutt B."/>
            <person name="Emerson D."/>
            <person name="Stepanauskas R."/>
            <person name="D'Angelo T."/>
        </authorList>
    </citation>
    <scope>NUCLEOTIDE SEQUENCE [LARGE SCALE GENOMIC DNA]</scope>
    <source>
        <strain evidence="10">SAG AM-311-K15</strain>
    </source>
</reference>
<dbReference type="SMART" id="SM00729">
    <property type="entry name" value="Elp3"/>
    <property type="match status" value="1"/>
</dbReference>
<keyword evidence="11" id="KW-1185">Reference proteome</keyword>
<dbReference type="SFLD" id="SFLDG01082">
    <property type="entry name" value="B12-binding_domain_containing"/>
    <property type="match status" value="1"/>
</dbReference>
<evidence type="ECO:0000256" key="4">
    <source>
        <dbReference type="ARBA" id="ARBA00022691"/>
    </source>
</evidence>
<evidence type="ECO:0000256" key="5">
    <source>
        <dbReference type="ARBA" id="ARBA00022723"/>
    </source>
</evidence>
<dbReference type="InterPro" id="IPR006638">
    <property type="entry name" value="Elp3/MiaA/NifB-like_rSAM"/>
</dbReference>
<keyword evidence="5" id="KW-0479">Metal-binding</keyword>
<evidence type="ECO:0000259" key="8">
    <source>
        <dbReference type="PROSITE" id="PS51332"/>
    </source>
</evidence>
<keyword evidence="2" id="KW-0489">Methyltransferase</keyword>
<evidence type="ECO:0000259" key="9">
    <source>
        <dbReference type="PROSITE" id="PS51918"/>
    </source>
</evidence>
<dbReference type="SFLD" id="SFLDS00029">
    <property type="entry name" value="Radical_SAM"/>
    <property type="match status" value="1"/>
</dbReference>
<gene>
    <name evidence="10" type="ORF">ACFL27_09720</name>
</gene>
<dbReference type="Proteomes" id="UP001594351">
    <property type="component" value="Unassembled WGS sequence"/>
</dbReference>
<dbReference type="InterPro" id="IPR034466">
    <property type="entry name" value="Methyltransferase_Class_B"/>
</dbReference>
<keyword evidence="3" id="KW-0808">Transferase</keyword>
<protein>
    <submittedName>
        <fullName evidence="10">B12-binding domain-containing radical SAM protein</fullName>
    </submittedName>
</protein>
<proteinExistence type="predicted"/>
<dbReference type="CDD" id="cd01335">
    <property type="entry name" value="Radical_SAM"/>
    <property type="match status" value="1"/>
</dbReference>
<dbReference type="InterPro" id="IPR023404">
    <property type="entry name" value="rSAM_horseshoe"/>
</dbReference>
<dbReference type="Pfam" id="PF04055">
    <property type="entry name" value="Radical_SAM"/>
    <property type="match status" value="1"/>
</dbReference>
<evidence type="ECO:0000256" key="6">
    <source>
        <dbReference type="ARBA" id="ARBA00023004"/>
    </source>
</evidence>
<keyword evidence="7" id="KW-0411">Iron-sulfur</keyword>
<evidence type="ECO:0000313" key="10">
    <source>
        <dbReference type="EMBL" id="MFC1850455.1"/>
    </source>
</evidence>
<evidence type="ECO:0000256" key="2">
    <source>
        <dbReference type="ARBA" id="ARBA00022603"/>
    </source>
</evidence>
<keyword evidence="6" id="KW-0408">Iron</keyword>
<dbReference type="SUPFAM" id="SSF102114">
    <property type="entry name" value="Radical SAM enzymes"/>
    <property type="match status" value="1"/>
</dbReference>
<dbReference type="InterPro" id="IPR051198">
    <property type="entry name" value="BchE-like"/>
</dbReference>
<feature type="domain" description="B12-binding" evidence="8">
    <location>
        <begin position="1"/>
        <end position="137"/>
    </location>
</feature>
<keyword evidence="4" id="KW-0949">S-adenosyl-L-methionine</keyword>
<dbReference type="CDD" id="cd02068">
    <property type="entry name" value="radical_SAM_B12_BD"/>
    <property type="match status" value="1"/>
</dbReference>
<feature type="domain" description="Radical SAM core" evidence="9">
    <location>
        <begin position="189"/>
        <end position="411"/>
    </location>
</feature>
<evidence type="ECO:0000256" key="1">
    <source>
        <dbReference type="ARBA" id="ARBA00001966"/>
    </source>
</evidence>
<dbReference type="PANTHER" id="PTHR43409:SF7">
    <property type="entry name" value="BLL1977 PROTEIN"/>
    <property type="match status" value="1"/>
</dbReference>
<sequence>MKVLLINPMSTTHYQVPPLGLGYLATALEKHGHEPFIIDGQRAKTSMTDLRKAIIELKPALVGVQAFSYDMLTAAKIITMVKRLNPTITTVIGGAHSSGVGKAIFFSLPELDFSFRGEAETGLSYLADFLSESGDRLDLAHIPGLMWRTEGTIQENPQAFPENLDALGFPRWDLIDPRTYPRIPQGGFYRQAPIAPIITSRGCPFPCTFCAGKTLTGRKLRMRSIEHLMAEIELLVNHFQVRELHIVDDTFTSHKKRVHSFCEALLQKDWNLSFTMPNGVRLDTLDREVLKAMKKAGCYALIVGIESGSQNILDDMKKGITLAEITEKIHLINDMGMSVRGFFIIGYPTETFEDFQKTIRFALSLPLSGAHFSSFLPLPGSEITEQLLAEGILKNIPYESLFYSLIPLPPPGMTQKQVKKWIRKAYLRFYLRPTQMGLILKEIHSLKLLQALVRRFWDYAF</sequence>
<organism evidence="10 11">
    <name type="scientific">candidate division CSSED10-310 bacterium</name>
    <dbReference type="NCBI Taxonomy" id="2855610"/>
    <lineage>
        <taxon>Bacteria</taxon>
        <taxon>Bacteria division CSSED10-310</taxon>
    </lineage>
</organism>
<evidence type="ECO:0000313" key="11">
    <source>
        <dbReference type="Proteomes" id="UP001594351"/>
    </source>
</evidence>
<dbReference type="PANTHER" id="PTHR43409">
    <property type="entry name" value="ANAEROBIC MAGNESIUM-PROTOPORPHYRIN IX MONOMETHYL ESTER CYCLASE-RELATED"/>
    <property type="match status" value="1"/>
</dbReference>
<evidence type="ECO:0000256" key="3">
    <source>
        <dbReference type="ARBA" id="ARBA00022679"/>
    </source>
</evidence>
<dbReference type="InterPro" id="IPR007197">
    <property type="entry name" value="rSAM"/>
</dbReference>
<dbReference type="EMBL" id="JBHPBY010000100">
    <property type="protein sequence ID" value="MFC1850455.1"/>
    <property type="molecule type" value="Genomic_DNA"/>
</dbReference>
<comment type="caution">
    <text evidence="10">The sequence shown here is derived from an EMBL/GenBank/DDBJ whole genome shotgun (WGS) entry which is preliminary data.</text>
</comment>
<dbReference type="SFLD" id="SFLDG01123">
    <property type="entry name" value="methyltransferase_(Class_B)"/>
    <property type="match status" value="1"/>
</dbReference>
<dbReference type="InterPro" id="IPR058240">
    <property type="entry name" value="rSAM_sf"/>
</dbReference>
<accession>A0ABV6YWB0</accession>
<dbReference type="PROSITE" id="PS51918">
    <property type="entry name" value="RADICAL_SAM"/>
    <property type="match status" value="1"/>
</dbReference>
<dbReference type="Pfam" id="PF02310">
    <property type="entry name" value="B12-binding"/>
    <property type="match status" value="1"/>
</dbReference>
<dbReference type="PROSITE" id="PS51332">
    <property type="entry name" value="B12_BINDING"/>
    <property type="match status" value="1"/>
</dbReference>
<dbReference type="InterPro" id="IPR006158">
    <property type="entry name" value="Cobalamin-bd"/>
</dbReference>
<dbReference type="Gene3D" id="3.80.30.20">
    <property type="entry name" value="tm_1862 like domain"/>
    <property type="match status" value="1"/>
</dbReference>
<dbReference type="Gene3D" id="3.40.50.280">
    <property type="entry name" value="Cobalamin-binding domain"/>
    <property type="match status" value="1"/>
</dbReference>
<evidence type="ECO:0000256" key="7">
    <source>
        <dbReference type="ARBA" id="ARBA00023014"/>
    </source>
</evidence>